<feature type="compositionally biased region" description="Basic and acidic residues" evidence="1">
    <location>
        <begin position="29"/>
        <end position="39"/>
    </location>
</feature>
<organism evidence="2 3">
    <name type="scientific">Streptomyces viridochromogenes Tue57</name>
    <dbReference type="NCBI Taxonomy" id="1160705"/>
    <lineage>
        <taxon>Bacteria</taxon>
        <taxon>Bacillati</taxon>
        <taxon>Actinomycetota</taxon>
        <taxon>Actinomycetes</taxon>
        <taxon>Kitasatosporales</taxon>
        <taxon>Streptomycetaceae</taxon>
        <taxon>Streptomyces</taxon>
    </lineage>
</organism>
<feature type="region of interest" description="Disordered" evidence="1">
    <location>
        <begin position="23"/>
        <end position="60"/>
    </location>
</feature>
<dbReference type="Proteomes" id="UP000011205">
    <property type="component" value="Unassembled WGS sequence"/>
</dbReference>
<gene>
    <name evidence="2" type="ORF">STVIR_8695</name>
</gene>
<name>L8NYE6_STRVR</name>
<evidence type="ECO:0000256" key="1">
    <source>
        <dbReference type="SAM" id="MobiDB-lite"/>
    </source>
</evidence>
<comment type="caution">
    <text evidence="2">The sequence shown here is derived from an EMBL/GenBank/DDBJ whole genome shotgun (WGS) entry which is preliminary data.</text>
</comment>
<evidence type="ECO:0000313" key="2">
    <source>
        <dbReference type="EMBL" id="ELS50321.1"/>
    </source>
</evidence>
<dbReference type="AlphaFoldDB" id="L8NYE6"/>
<sequence length="87" mass="9949">MLRPRRIRPTRPTRIRWRYPHLNRTAPYRRSESPTDRSWLRRARRSADGGAGPALVRKGPKGPKDMAWALLVLPTAGSPARDVRLGL</sequence>
<protein>
    <submittedName>
        <fullName evidence="2">Uncharacterized protein</fullName>
    </submittedName>
</protein>
<accession>L8NYE6</accession>
<proteinExistence type="predicted"/>
<dbReference type="PATRIC" id="fig|1160705.3.peg.8593"/>
<dbReference type="EMBL" id="AMLP01000285">
    <property type="protein sequence ID" value="ELS50321.1"/>
    <property type="molecule type" value="Genomic_DNA"/>
</dbReference>
<reference evidence="2 3" key="1">
    <citation type="journal article" date="2013" name="Genome Announc.">
        <title>Draft Genome Sequence of Streptomyces viridochromogenes Strain Tu57, Producer of Avilamycin.</title>
        <authorList>
            <person name="Gruning B.A."/>
            <person name="Erxleben A."/>
            <person name="Hahnlein A."/>
            <person name="Gunther S."/>
        </authorList>
    </citation>
    <scope>NUCLEOTIDE SEQUENCE [LARGE SCALE GENOMIC DNA]</scope>
    <source>
        <strain evidence="2 3">Tue57</strain>
    </source>
</reference>
<evidence type="ECO:0000313" key="3">
    <source>
        <dbReference type="Proteomes" id="UP000011205"/>
    </source>
</evidence>